<organism evidence="3">
    <name type="scientific">Fagus sylvatica</name>
    <name type="common">Beechnut</name>
    <dbReference type="NCBI Taxonomy" id="28930"/>
    <lineage>
        <taxon>Eukaryota</taxon>
        <taxon>Viridiplantae</taxon>
        <taxon>Streptophyta</taxon>
        <taxon>Embryophyta</taxon>
        <taxon>Tracheophyta</taxon>
        <taxon>Spermatophyta</taxon>
        <taxon>Magnoliopsida</taxon>
        <taxon>eudicotyledons</taxon>
        <taxon>Gunneridae</taxon>
        <taxon>Pentapetalae</taxon>
        <taxon>rosids</taxon>
        <taxon>fabids</taxon>
        <taxon>Fagales</taxon>
        <taxon>Fagaceae</taxon>
        <taxon>Fagus</taxon>
    </lineage>
</organism>
<proteinExistence type="predicted"/>
<feature type="region of interest" description="Disordered" evidence="1">
    <location>
        <begin position="77"/>
        <end position="184"/>
    </location>
</feature>
<reference evidence="3" key="1">
    <citation type="submission" date="2018-02" db="EMBL/GenBank/DDBJ databases">
        <authorList>
            <person name="Cohen D.B."/>
            <person name="Kent A.D."/>
        </authorList>
    </citation>
    <scope>NUCLEOTIDE SEQUENCE</scope>
</reference>
<dbReference type="GO" id="GO:0003676">
    <property type="term" value="F:nucleic acid binding"/>
    <property type="evidence" value="ECO:0007669"/>
    <property type="project" value="InterPro"/>
</dbReference>
<name>A0A2N9F026_FAGSY</name>
<dbReference type="Pfam" id="PF00078">
    <property type="entry name" value="RVT_1"/>
    <property type="match status" value="1"/>
</dbReference>
<feature type="domain" description="Reverse transcriptase" evidence="2">
    <location>
        <begin position="392"/>
        <end position="645"/>
    </location>
</feature>
<feature type="compositionally biased region" description="Pro residues" evidence="1">
    <location>
        <begin position="112"/>
        <end position="130"/>
    </location>
</feature>
<dbReference type="InterPro" id="IPR043502">
    <property type="entry name" value="DNA/RNA_pol_sf"/>
</dbReference>
<dbReference type="InterPro" id="IPR044730">
    <property type="entry name" value="RNase_H-like_dom_plant"/>
</dbReference>
<feature type="compositionally biased region" description="Polar residues" evidence="1">
    <location>
        <begin position="101"/>
        <end position="111"/>
    </location>
</feature>
<dbReference type="InterPro" id="IPR036691">
    <property type="entry name" value="Endo/exonu/phosph_ase_sf"/>
</dbReference>
<dbReference type="CDD" id="cd01650">
    <property type="entry name" value="RT_nLTR_like"/>
    <property type="match status" value="1"/>
</dbReference>
<dbReference type="PANTHER" id="PTHR33116:SF86">
    <property type="entry name" value="REVERSE TRANSCRIPTASE DOMAIN-CONTAINING PROTEIN"/>
    <property type="match status" value="1"/>
</dbReference>
<dbReference type="SUPFAM" id="SSF56219">
    <property type="entry name" value="DNase I-like"/>
    <property type="match status" value="1"/>
</dbReference>
<dbReference type="InterPro" id="IPR000477">
    <property type="entry name" value="RT_dom"/>
</dbReference>
<accession>A0A2N9F026</accession>
<dbReference type="SUPFAM" id="SSF56672">
    <property type="entry name" value="DNA/RNA polymerases"/>
    <property type="match status" value="1"/>
</dbReference>
<dbReference type="AlphaFoldDB" id="A0A2N9F026"/>
<dbReference type="Pfam" id="PF13456">
    <property type="entry name" value="RVT_3"/>
    <property type="match status" value="1"/>
</dbReference>
<evidence type="ECO:0000313" key="3">
    <source>
        <dbReference type="EMBL" id="SPC80350.1"/>
    </source>
</evidence>
<dbReference type="GO" id="GO:0004523">
    <property type="term" value="F:RNA-DNA hybrid ribonuclease activity"/>
    <property type="evidence" value="ECO:0007669"/>
    <property type="project" value="InterPro"/>
</dbReference>
<gene>
    <name evidence="3" type="ORF">FSB_LOCUS8232</name>
</gene>
<dbReference type="CDD" id="cd06222">
    <property type="entry name" value="RNase_H_like"/>
    <property type="match status" value="1"/>
</dbReference>
<dbReference type="PANTHER" id="PTHR33116">
    <property type="entry name" value="REVERSE TRANSCRIPTASE ZINC-BINDING DOMAIN-CONTAINING PROTEIN-RELATED-RELATED"/>
    <property type="match status" value="1"/>
</dbReference>
<dbReference type="EMBL" id="OIVN01000446">
    <property type="protein sequence ID" value="SPC80350.1"/>
    <property type="molecule type" value="Genomic_DNA"/>
</dbReference>
<feature type="compositionally biased region" description="Low complexity" evidence="1">
    <location>
        <begin position="190"/>
        <end position="201"/>
    </location>
</feature>
<evidence type="ECO:0000256" key="1">
    <source>
        <dbReference type="SAM" id="MobiDB-lite"/>
    </source>
</evidence>
<dbReference type="InterPro" id="IPR002156">
    <property type="entry name" value="RNaseH_domain"/>
</dbReference>
<feature type="compositionally biased region" description="Polar residues" evidence="1">
    <location>
        <begin position="135"/>
        <end position="154"/>
    </location>
</feature>
<protein>
    <recommendedName>
        <fullName evidence="2">Reverse transcriptase domain-containing protein</fullName>
    </recommendedName>
</protein>
<dbReference type="Gene3D" id="3.60.10.10">
    <property type="entry name" value="Endonuclease/exonuclease/phosphatase"/>
    <property type="match status" value="1"/>
</dbReference>
<dbReference type="PROSITE" id="PS50878">
    <property type="entry name" value="RT_POL"/>
    <property type="match status" value="1"/>
</dbReference>
<feature type="region of interest" description="Disordered" evidence="1">
    <location>
        <begin position="189"/>
        <end position="208"/>
    </location>
</feature>
<sequence>MSKLSNEFGCKFNAYGPWLRTDNDIFPLGIYAKPEPANAHIDEDGNPVREHMTHNGGGVEETDKSIKTHTCHSPVHLEADSAPPLGPHQAKFTCPTHHPLDSQNETLNLSPTPTPKPLDSPNVTPIPSPHVPSTREPNPATSLQSTNPIQTPNTRKTKWKSLARNGLTHPPLKANPTSITLPQRKIDKISSLPSENNPSSSKQPRLDGTAVLEDSSSARVAEQLRRHINAKVVPPNSEQWRFTDFYDNPEAHLRMESWNLIRHLAILNPLPWMVCGDFNEITEISEKLGNRGRTHGLMQNFREALSDSGLLDLGYSGPKFTWCNMQGEQSIVFARLDRGDGTHGLEQTGLLSLPRKIKASRDKLATINSSIQDQWQDPDALEERLETRKVLNSLIAQEESYWRQRSRISWMKEGDQNTKFFHEFASQRKKKNTIHRLRDPNGNWLSDKEDNILVAIENLHFMRTKRSGKATHMAAKLDMSKAYDRVEWGYLEAIMLKLGFHANWVRLVLKCINSVSYSIMLNGAPSVCFVPSRGLRQGDPLSPFLFLMCAEGLSALLRKAEPMNLLKGVEVCRGGPRVSHLMFADDCLLFFRANSQECLEVLNVLGIYEEVSGQKLNVDKKTLFFSANTDSNIKDALSAMLGTSISNSVEKYLGLPSVMGRSKIKAFEGVEEITGVERKALISSGKFWWGKKANERKMHWKSWNGLCSPKGEGGMGFHNLKLFNSALLAKQVWRLIVFPNSLLGRILKAKYFPNYSIMDANIPPHSSFTWRSIASAREEPQNSITNSKAAIGRSVWIDSISYNLDHILARASDYAFEFLEAGVDLSSGSLASSNRWVPLVSPRILKVNVASKEFKNYRTTGIRAVVRNFRGDFMAAWLEKVNEIGDSVWRSAVSMFWSLKFLISSGFLNVEVECNNSSLIMILNSGSECYTVTGWIVEDIRELLPSFNSISFKFVSNSCNRDAQALAGFAKDKNPPSLFAQTKPPWPQLFKLRRSPLQPVISATLAVAL</sequence>
<evidence type="ECO:0000259" key="2">
    <source>
        <dbReference type="PROSITE" id="PS50878"/>
    </source>
</evidence>